<gene>
    <name evidence="1" type="ORF">E8M12_00045</name>
</gene>
<evidence type="ECO:0000313" key="1">
    <source>
        <dbReference type="EMBL" id="TKB47835.1"/>
    </source>
</evidence>
<sequence length="185" mass="19256">MVQKNIKLCTLALIIGTLSTGCTLVGEGKFTGGGTMNSAGGAEKAVLTFKAEKCDEEVSGQMNFHDRSAIDFEDVGGVKLTADITNVGFCELTMDPDGLGGPDACTCENQYEAHFTYSSTNPAAPGEGTGKACFFDTGEGKGNFHGVVTLLAMDSGPYQTYLNAGTVSGNVQEHSCPSTKNDAEE</sequence>
<dbReference type="AlphaFoldDB" id="A0A4U1BCS1"/>
<name>A0A4U1BCS1_9GAMM</name>
<dbReference type="Proteomes" id="UP000307999">
    <property type="component" value="Unassembled WGS sequence"/>
</dbReference>
<proteinExistence type="predicted"/>
<dbReference type="OrthoDB" id="5731675at2"/>
<dbReference type="PROSITE" id="PS51257">
    <property type="entry name" value="PROKAR_LIPOPROTEIN"/>
    <property type="match status" value="1"/>
</dbReference>
<dbReference type="RefSeq" id="WP_136734023.1">
    <property type="nucleotide sequence ID" value="NZ_SWDB01000001.1"/>
</dbReference>
<keyword evidence="2" id="KW-1185">Reference proteome</keyword>
<organism evidence="1 2">
    <name type="scientific">Thalassotalea mangrovi</name>
    <dbReference type="NCBI Taxonomy" id="2572245"/>
    <lineage>
        <taxon>Bacteria</taxon>
        <taxon>Pseudomonadati</taxon>
        <taxon>Pseudomonadota</taxon>
        <taxon>Gammaproteobacteria</taxon>
        <taxon>Alteromonadales</taxon>
        <taxon>Colwelliaceae</taxon>
        <taxon>Thalassotalea</taxon>
    </lineage>
</organism>
<evidence type="ECO:0000313" key="2">
    <source>
        <dbReference type="Proteomes" id="UP000307999"/>
    </source>
</evidence>
<reference evidence="1 2" key="1">
    <citation type="submission" date="2019-04" db="EMBL/GenBank/DDBJ databases">
        <title>Thalassotalea guangxiensis sp. nov., isolated from sediment of the coastal wetland.</title>
        <authorList>
            <person name="Zheng S."/>
            <person name="Zhang D."/>
        </authorList>
    </citation>
    <scope>NUCLEOTIDE SEQUENCE [LARGE SCALE GENOMIC DNA]</scope>
    <source>
        <strain evidence="1 2">ZS-4</strain>
    </source>
</reference>
<accession>A0A4U1BCS1</accession>
<dbReference type="EMBL" id="SWDB01000001">
    <property type="protein sequence ID" value="TKB47835.1"/>
    <property type="molecule type" value="Genomic_DNA"/>
</dbReference>
<comment type="caution">
    <text evidence="1">The sequence shown here is derived from an EMBL/GenBank/DDBJ whole genome shotgun (WGS) entry which is preliminary data.</text>
</comment>
<protein>
    <submittedName>
        <fullName evidence="1">Uncharacterized protein</fullName>
    </submittedName>
</protein>